<keyword evidence="2" id="KW-1133">Transmembrane helix</keyword>
<accession>A0A381VFP7</accession>
<feature type="non-terminal residue" evidence="3">
    <location>
        <position position="206"/>
    </location>
</feature>
<organism evidence="3">
    <name type="scientific">marine metagenome</name>
    <dbReference type="NCBI Taxonomy" id="408172"/>
    <lineage>
        <taxon>unclassified sequences</taxon>
        <taxon>metagenomes</taxon>
        <taxon>ecological metagenomes</taxon>
    </lineage>
</organism>
<sequence length="206" mass="25222">MELIYFNIFFIFYIFFLKYRNRQYIKKNLNLKNRIIANSSDQKKYIREIQNLHINIKSSDKNFDEIKKTYDSMIYEFNLYKEMIVDLQNKNEKLLKSETKYKSLYTNFFDKSNNLNSSYNSLSRDMDKLANSYKDLYENHKTLKNDYEELLEKNNALEQKCVDLDSELFVYQNNSQWNRINLLEEIDKKQKIQLLKLRNVLKKKEK</sequence>
<name>A0A381VFP7_9ZZZZ</name>
<proteinExistence type="predicted"/>
<dbReference type="AlphaFoldDB" id="A0A381VFP7"/>
<keyword evidence="2" id="KW-0472">Membrane</keyword>
<keyword evidence="2" id="KW-0812">Transmembrane</keyword>
<evidence type="ECO:0000256" key="1">
    <source>
        <dbReference type="SAM" id="Coils"/>
    </source>
</evidence>
<evidence type="ECO:0000256" key="2">
    <source>
        <dbReference type="SAM" id="Phobius"/>
    </source>
</evidence>
<gene>
    <name evidence="3" type="ORF">METZ01_LOCUS92040</name>
</gene>
<feature type="transmembrane region" description="Helical" evidence="2">
    <location>
        <begin position="6"/>
        <end position="21"/>
    </location>
</feature>
<reference evidence="3" key="1">
    <citation type="submission" date="2018-05" db="EMBL/GenBank/DDBJ databases">
        <authorList>
            <person name="Lanie J.A."/>
            <person name="Ng W.-L."/>
            <person name="Kazmierczak K.M."/>
            <person name="Andrzejewski T.M."/>
            <person name="Davidsen T.M."/>
            <person name="Wayne K.J."/>
            <person name="Tettelin H."/>
            <person name="Glass J.I."/>
            <person name="Rusch D."/>
            <person name="Podicherti R."/>
            <person name="Tsui H.-C.T."/>
            <person name="Winkler M.E."/>
        </authorList>
    </citation>
    <scope>NUCLEOTIDE SEQUENCE</scope>
</reference>
<dbReference type="EMBL" id="UINC01008715">
    <property type="protein sequence ID" value="SVA39186.1"/>
    <property type="molecule type" value="Genomic_DNA"/>
</dbReference>
<evidence type="ECO:0000313" key="3">
    <source>
        <dbReference type="EMBL" id="SVA39186.1"/>
    </source>
</evidence>
<protein>
    <submittedName>
        <fullName evidence="3">Uncharacterized protein</fullName>
    </submittedName>
</protein>
<feature type="coiled-coil region" evidence="1">
    <location>
        <begin position="119"/>
        <end position="167"/>
    </location>
</feature>
<keyword evidence="1" id="KW-0175">Coiled coil</keyword>